<proteinExistence type="predicted"/>
<protein>
    <submittedName>
        <fullName evidence="2">Uncharacterized protein</fullName>
    </submittedName>
</protein>
<dbReference type="Proteomes" id="UP000014541">
    <property type="component" value="Unassembled WGS sequence"/>
</dbReference>
<dbReference type="HOGENOM" id="CLU_070081_0_0_12"/>
<evidence type="ECO:0000256" key="1">
    <source>
        <dbReference type="SAM" id="SignalP"/>
    </source>
</evidence>
<name>S3K2M0_TREMA</name>
<keyword evidence="3" id="KW-1185">Reference proteome</keyword>
<keyword evidence="1" id="KW-0732">Signal</keyword>
<gene>
    <name evidence="2" type="ORF">HMPREF9194_01492</name>
</gene>
<comment type="caution">
    <text evidence="2">The sequence shown here is derived from an EMBL/GenBank/DDBJ whole genome shotgun (WGS) entry which is preliminary data.</text>
</comment>
<dbReference type="OrthoDB" id="357744at2"/>
<feature type="chain" id="PRO_5004522774" evidence="1">
    <location>
        <begin position="23"/>
        <end position="279"/>
    </location>
</feature>
<dbReference type="EMBL" id="ATFF01000006">
    <property type="protein sequence ID" value="EPF31151.1"/>
    <property type="molecule type" value="Genomic_DNA"/>
</dbReference>
<dbReference type="eggNOG" id="ENOG502ZW10">
    <property type="taxonomic scope" value="Bacteria"/>
</dbReference>
<dbReference type="AlphaFoldDB" id="S3K2M0"/>
<sequence length="279" mass="32075">MKKSAKISAVLLSALLVFQASAKEFRSEENALVQKIFDFRLSLRTSDTEDECIEKIIAYRTSISDEIKAFSEEARLTCTNMLATAHYNCEYAKDMKSPNMEKILRPQYEKITQFTRANEGTDLNPWFILTSADVLNSMMQFLPQAESVKIGLQEKKDYADIIAKNPDMSFAYTLSGWWYYYAPAVGGGSKKLSKDFFIAALTHAKSGYDKFYGNINLAQFYFEEKNTAECDRLMDEAEKILSGTRYVKFLRRINALGYSLFDYNMNSRRDKINRKLANQ</sequence>
<evidence type="ECO:0000313" key="2">
    <source>
        <dbReference type="EMBL" id="EPF31151.1"/>
    </source>
</evidence>
<evidence type="ECO:0000313" key="3">
    <source>
        <dbReference type="Proteomes" id="UP000014541"/>
    </source>
</evidence>
<feature type="signal peptide" evidence="1">
    <location>
        <begin position="1"/>
        <end position="22"/>
    </location>
</feature>
<reference evidence="2 3" key="1">
    <citation type="submission" date="2013-04" db="EMBL/GenBank/DDBJ databases">
        <title>The Genome Sequence of Treponema maltophilum ATCC 51939.</title>
        <authorList>
            <consortium name="The Broad Institute Genomics Platform"/>
            <person name="Earl A."/>
            <person name="Ward D."/>
            <person name="Feldgarden M."/>
            <person name="Gevers D."/>
            <person name="Leonetti C."/>
            <person name="Blanton J.M."/>
            <person name="Dewhirst F.E."/>
            <person name="Izard J."/>
            <person name="Walker B."/>
            <person name="Young S."/>
            <person name="Zeng Q."/>
            <person name="Gargeya S."/>
            <person name="Fitzgerald M."/>
            <person name="Haas B."/>
            <person name="Abouelleil A."/>
            <person name="Allen A.W."/>
            <person name="Alvarado L."/>
            <person name="Arachchi H.M."/>
            <person name="Berlin A.M."/>
            <person name="Chapman S.B."/>
            <person name="Gainer-Dewar J."/>
            <person name="Goldberg J."/>
            <person name="Griggs A."/>
            <person name="Gujja S."/>
            <person name="Hansen M."/>
            <person name="Howarth C."/>
            <person name="Imamovic A."/>
            <person name="Ireland A."/>
            <person name="Larimer J."/>
            <person name="McCowan C."/>
            <person name="Murphy C."/>
            <person name="Pearson M."/>
            <person name="Poon T.W."/>
            <person name="Priest M."/>
            <person name="Roberts A."/>
            <person name="Saif S."/>
            <person name="Shea T."/>
            <person name="Sisk P."/>
            <person name="Sykes S."/>
            <person name="Wortman J."/>
            <person name="Nusbaum C."/>
            <person name="Birren B."/>
        </authorList>
    </citation>
    <scope>NUCLEOTIDE SEQUENCE [LARGE SCALE GENOMIC DNA]</scope>
    <source>
        <strain evidence="2 3">ATCC 51939</strain>
    </source>
</reference>
<accession>S3K2M0</accession>
<dbReference type="RefSeq" id="WP_016525762.1">
    <property type="nucleotide sequence ID" value="NZ_KE332518.1"/>
</dbReference>
<organism evidence="2 3">
    <name type="scientific">Treponema maltophilum ATCC 51939</name>
    <dbReference type="NCBI Taxonomy" id="1125699"/>
    <lineage>
        <taxon>Bacteria</taxon>
        <taxon>Pseudomonadati</taxon>
        <taxon>Spirochaetota</taxon>
        <taxon>Spirochaetia</taxon>
        <taxon>Spirochaetales</taxon>
        <taxon>Treponemataceae</taxon>
        <taxon>Treponema</taxon>
    </lineage>
</organism>
<dbReference type="PATRIC" id="fig|1125699.3.peg.1504"/>